<sequence length="421" mass="46824">MIKVMCAKAELIPAQIPADERVFSYFKGAKRAGVGTIANRWHGALKRGGFRPSTEIWDFVQFCLAVCSADLSSPRRTSADGWTRNIQLTVGLCDPDKWLPLKSDLEDMLKVLTGDYWLLNFNNAGMESPQGDGAFLSNDCVSLLSGGLDSLIGGIDLVTKGQKPLFVSQLAHKDSERQRAYAAMLMGNGSHYQWSHGISFKGSREPSTRGRSLAFYAFALLASTKINQPKPTIFIPENGVISINPPLVPGRVSSLSTRTTHPMFIDMLQRVLDTLGINVQFQLPYRFKTKGEMMRECLDQDLLQKWAADSTSCGRFRTYNRQHCGRCVPCLIRRAAFLAWKPEGDTTSYRFESVVGSDKSSAPDDPMAVALAILDVRKRGLDRFLGGSLAFAPINERPMYRRVLQEGIKELETVLTQDKLL</sequence>
<dbReference type="InterPro" id="IPR014729">
    <property type="entry name" value="Rossmann-like_a/b/a_fold"/>
</dbReference>
<evidence type="ECO:0008006" key="2">
    <source>
        <dbReference type="Google" id="ProtNLM"/>
    </source>
</evidence>
<protein>
    <recommendedName>
        <fullName evidence="2">7-cyano-7-deazaguanine synthase</fullName>
    </recommendedName>
</protein>
<accession>A0A3R0VK66</accession>
<dbReference type="RefSeq" id="WP_020839146.1">
    <property type="nucleotide sequence ID" value="NZ_CP087543.1"/>
</dbReference>
<dbReference type="InterPro" id="IPR049676">
    <property type="entry name" value="QatC"/>
</dbReference>
<organism evidence="1">
    <name type="scientific">Salmonella enterica I</name>
    <dbReference type="NCBI Taxonomy" id="59201"/>
    <lineage>
        <taxon>Bacteria</taxon>
        <taxon>Pseudomonadati</taxon>
        <taxon>Pseudomonadota</taxon>
        <taxon>Gammaproteobacteria</taxon>
        <taxon>Enterobacterales</taxon>
        <taxon>Enterobacteriaceae</taxon>
        <taxon>Salmonella</taxon>
    </lineage>
</organism>
<name>A0A3R0VK66_SALET</name>
<dbReference type="AlphaFoldDB" id="A0A3R0VK66"/>
<gene>
    <name evidence="1" type="ORF">F2K26_15490</name>
</gene>
<proteinExistence type="predicted"/>
<evidence type="ECO:0000313" key="1">
    <source>
        <dbReference type="EMBL" id="ECV5679161.1"/>
    </source>
</evidence>
<dbReference type="Gene3D" id="3.40.50.620">
    <property type="entry name" value="HUPs"/>
    <property type="match status" value="1"/>
</dbReference>
<dbReference type="EMBL" id="AAKTON010000022">
    <property type="protein sequence ID" value="ECV5679161.1"/>
    <property type="molecule type" value="Genomic_DNA"/>
</dbReference>
<dbReference type="NCBIfam" id="NF041925">
    <property type="entry name" value="QatC"/>
    <property type="match status" value="1"/>
</dbReference>
<dbReference type="SUPFAM" id="SSF52402">
    <property type="entry name" value="Adenine nucleotide alpha hydrolases-like"/>
    <property type="match status" value="1"/>
</dbReference>
<reference evidence="1" key="1">
    <citation type="submission" date="2019-09" db="EMBL/GenBank/DDBJ databases">
        <authorList>
            <person name="Ashton P.M."/>
            <person name="Dallman T."/>
            <person name="Nair S."/>
            <person name="De Pinna E."/>
            <person name="Peters T."/>
            <person name="Grant K."/>
        </authorList>
    </citation>
    <scope>NUCLEOTIDE SEQUENCE</scope>
    <source>
        <strain evidence="1">800627</strain>
    </source>
</reference>
<comment type="caution">
    <text evidence="1">The sequence shown here is derived from an EMBL/GenBank/DDBJ whole genome shotgun (WGS) entry which is preliminary data.</text>
</comment>